<reference evidence="6 7" key="1">
    <citation type="submission" date="2024-10" db="EMBL/GenBank/DDBJ databases">
        <title>Updated reference genomes for cyclostephanoid diatoms.</title>
        <authorList>
            <person name="Roberts W.R."/>
            <person name="Alverson A.J."/>
        </authorList>
    </citation>
    <scope>NUCLEOTIDE SEQUENCE [LARGE SCALE GENOMIC DNA]</scope>
    <source>
        <strain evidence="6 7">AJA010-31</strain>
    </source>
</reference>
<dbReference type="InterPro" id="IPR000726">
    <property type="entry name" value="Glyco_hydro_19_cat"/>
</dbReference>
<evidence type="ECO:0000313" key="7">
    <source>
        <dbReference type="Proteomes" id="UP001530400"/>
    </source>
</evidence>
<feature type="chain" id="PRO_5044807813" description="Glycoside hydrolase family 19 catalytic domain-containing protein" evidence="4">
    <location>
        <begin position="24"/>
        <end position="478"/>
    </location>
</feature>
<feature type="compositionally biased region" description="Low complexity" evidence="3">
    <location>
        <begin position="299"/>
        <end position="350"/>
    </location>
</feature>
<keyword evidence="4" id="KW-0732">Signal</keyword>
<dbReference type="SUPFAM" id="SSF53955">
    <property type="entry name" value="Lysozyme-like"/>
    <property type="match status" value="1"/>
</dbReference>
<feature type="compositionally biased region" description="Low complexity" evidence="3">
    <location>
        <begin position="358"/>
        <end position="369"/>
    </location>
</feature>
<evidence type="ECO:0000256" key="1">
    <source>
        <dbReference type="ARBA" id="ARBA00022821"/>
    </source>
</evidence>
<feature type="signal peptide" evidence="4">
    <location>
        <begin position="1"/>
        <end position="23"/>
    </location>
</feature>
<dbReference type="GO" id="GO:0006952">
    <property type="term" value="P:defense response"/>
    <property type="evidence" value="ECO:0007669"/>
    <property type="project" value="UniProtKB-KW"/>
</dbReference>
<feature type="region of interest" description="Disordered" evidence="3">
    <location>
        <begin position="430"/>
        <end position="451"/>
    </location>
</feature>
<evidence type="ECO:0000256" key="2">
    <source>
        <dbReference type="ARBA" id="ARBA00023157"/>
    </source>
</evidence>
<comment type="caution">
    <text evidence="6">The sequence shown here is derived from an EMBL/GenBank/DDBJ whole genome shotgun (WGS) entry which is preliminary data.</text>
</comment>
<dbReference type="CDD" id="cd00325">
    <property type="entry name" value="chitinase_GH19"/>
    <property type="match status" value="1"/>
</dbReference>
<organism evidence="6 7">
    <name type="scientific">Cyclotella atomus</name>
    <dbReference type="NCBI Taxonomy" id="382360"/>
    <lineage>
        <taxon>Eukaryota</taxon>
        <taxon>Sar</taxon>
        <taxon>Stramenopiles</taxon>
        <taxon>Ochrophyta</taxon>
        <taxon>Bacillariophyta</taxon>
        <taxon>Coscinodiscophyceae</taxon>
        <taxon>Thalassiosirophycidae</taxon>
        <taxon>Stephanodiscales</taxon>
        <taxon>Stephanodiscaceae</taxon>
        <taxon>Cyclotella</taxon>
    </lineage>
</organism>
<dbReference type="Gene3D" id="1.10.530.10">
    <property type="match status" value="1"/>
</dbReference>
<dbReference type="AlphaFoldDB" id="A0ABD3QWG8"/>
<dbReference type="Proteomes" id="UP001530400">
    <property type="component" value="Unassembled WGS sequence"/>
</dbReference>
<dbReference type="Pfam" id="PF00182">
    <property type="entry name" value="Glyco_hydro_19"/>
    <property type="match status" value="1"/>
</dbReference>
<keyword evidence="1" id="KW-0611">Plant defense</keyword>
<keyword evidence="2" id="KW-1015">Disulfide bond</keyword>
<dbReference type="PANTHER" id="PTHR22595">
    <property type="entry name" value="CHITINASE-RELATED"/>
    <property type="match status" value="1"/>
</dbReference>
<evidence type="ECO:0000256" key="3">
    <source>
        <dbReference type="SAM" id="MobiDB-lite"/>
    </source>
</evidence>
<name>A0ABD3QWG8_9STRA</name>
<protein>
    <recommendedName>
        <fullName evidence="5">Glycoside hydrolase family 19 catalytic domain-containing protein</fullName>
    </recommendedName>
</protein>
<sequence length="478" mass="51337">MVSFSSVLLSPVIFHAVCNVVAADFSTILTEAVFNHLAPLASAPYTYAGFVQAVYDWNTNNVNDLIFSGSTEMLQRHELAAFFGNTLHESDAFRAPREYFMCQNYQTFGSDLYCDVPSTQFSFAYQQYCSTNHNDPATGNYEDGCNCALEAADTTVYMGTDKNLFLQTIYILAEALTGNSTALCQNPELVATDPAYAWGTALWFWRMNTGSVGKTCSAAVLTDGDFGGTVNTINGGLECPTAEGHGPSLEQRLDYYCKAATDLNVDALLTLGGCSGMQTIFDSCAVSGGGCESCVVWKSTPSPSKAPTSSPTHVPTTASPTSSSPTQKPTESPTSSPTTLSPTQKPTTATPSSSPIKSPTFSPTTLSPTRKPAEPPTSSPTTLSPTQKPTEPPTSSPTTLSPTQKPTTATPSSSPIKITYIQPNNFVANSKANGTSYNKPKPPYHLHSRSQRRHYIKPNYLISYSKADNILTYSRSRL</sequence>
<keyword evidence="7" id="KW-1185">Reference proteome</keyword>
<evidence type="ECO:0000256" key="4">
    <source>
        <dbReference type="SAM" id="SignalP"/>
    </source>
</evidence>
<proteinExistence type="predicted"/>
<feature type="region of interest" description="Disordered" evidence="3">
    <location>
        <begin position="299"/>
        <end position="418"/>
    </location>
</feature>
<dbReference type="EMBL" id="JALLPJ020000037">
    <property type="protein sequence ID" value="KAL3804590.1"/>
    <property type="molecule type" value="Genomic_DNA"/>
</dbReference>
<accession>A0ABD3QWG8</accession>
<feature type="compositionally biased region" description="Low complexity" evidence="3">
    <location>
        <begin position="379"/>
        <end position="389"/>
    </location>
</feature>
<feature type="compositionally biased region" description="Basic residues" evidence="3">
    <location>
        <begin position="442"/>
        <end position="451"/>
    </location>
</feature>
<feature type="compositionally biased region" description="Low complexity" evidence="3">
    <location>
        <begin position="396"/>
        <end position="410"/>
    </location>
</feature>
<gene>
    <name evidence="6" type="ORF">ACHAWO_012265</name>
</gene>
<evidence type="ECO:0000259" key="5">
    <source>
        <dbReference type="Pfam" id="PF00182"/>
    </source>
</evidence>
<evidence type="ECO:0000313" key="6">
    <source>
        <dbReference type="EMBL" id="KAL3804590.1"/>
    </source>
</evidence>
<dbReference type="InterPro" id="IPR023346">
    <property type="entry name" value="Lysozyme-like_dom_sf"/>
</dbReference>
<feature type="domain" description="Glycoside hydrolase family 19 catalytic" evidence="5">
    <location>
        <begin position="127"/>
        <end position="266"/>
    </location>
</feature>
<dbReference type="PANTHER" id="PTHR22595:SF79">
    <property type="entry name" value="CHITINASE 12"/>
    <property type="match status" value="1"/>
</dbReference>